<dbReference type="STRING" id="1165861.A0A0L0UU21"/>
<accession>A0A0L0UU21</accession>
<dbReference type="InterPro" id="IPR001667">
    <property type="entry name" value="DDH_dom"/>
</dbReference>
<dbReference type="SMART" id="SM01131">
    <property type="entry name" value="DHHA2"/>
    <property type="match status" value="1"/>
</dbReference>
<dbReference type="OrthoDB" id="374045at2759"/>
<dbReference type="PANTHER" id="PTHR12112">
    <property type="entry name" value="BNIP - RELATED"/>
    <property type="match status" value="1"/>
</dbReference>
<dbReference type="GO" id="GO:0004309">
    <property type="term" value="F:exopolyphosphatase activity"/>
    <property type="evidence" value="ECO:0007669"/>
    <property type="project" value="TreeGrafter"/>
</dbReference>
<evidence type="ECO:0000313" key="7">
    <source>
        <dbReference type="Proteomes" id="UP000054564"/>
    </source>
</evidence>
<comment type="cofactor">
    <cofactor evidence="1">
        <name>Mn(2+)</name>
        <dbReference type="ChEBI" id="CHEBI:29035"/>
    </cofactor>
</comment>
<evidence type="ECO:0000259" key="5">
    <source>
        <dbReference type="SMART" id="SM01131"/>
    </source>
</evidence>
<reference evidence="7" key="1">
    <citation type="submission" date="2014-03" db="EMBL/GenBank/DDBJ databases">
        <title>The Genome Sequence of Puccinia striiformis f. sp. tritici PST-78.</title>
        <authorList>
            <consortium name="The Broad Institute Genome Sequencing Platform"/>
            <person name="Cuomo C."/>
            <person name="Hulbert S."/>
            <person name="Chen X."/>
            <person name="Walker B."/>
            <person name="Young S.K."/>
            <person name="Zeng Q."/>
            <person name="Gargeya S."/>
            <person name="Fitzgerald M."/>
            <person name="Haas B."/>
            <person name="Abouelleil A."/>
            <person name="Alvarado L."/>
            <person name="Arachchi H.M."/>
            <person name="Berlin A.M."/>
            <person name="Chapman S.B."/>
            <person name="Goldberg J."/>
            <person name="Griggs A."/>
            <person name="Gujja S."/>
            <person name="Hansen M."/>
            <person name="Howarth C."/>
            <person name="Imamovic A."/>
            <person name="Larimer J."/>
            <person name="McCowan C."/>
            <person name="Montmayeur A."/>
            <person name="Murphy C."/>
            <person name="Neiman D."/>
            <person name="Pearson M."/>
            <person name="Priest M."/>
            <person name="Roberts A."/>
            <person name="Saif S."/>
            <person name="Shea T."/>
            <person name="Sisk P."/>
            <person name="Sykes S."/>
            <person name="Wortman J."/>
            <person name="Nusbaum C."/>
            <person name="Birren B."/>
        </authorList>
    </citation>
    <scope>NUCLEOTIDE SEQUENCE [LARGE SCALE GENOMIC DNA]</scope>
    <source>
        <strain evidence="7">race PST-78</strain>
    </source>
</reference>
<dbReference type="Gene3D" id="3.90.1640.10">
    <property type="entry name" value="inorganic pyrophosphatase (n-terminal core)"/>
    <property type="match status" value="1"/>
</dbReference>
<evidence type="ECO:0000256" key="2">
    <source>
        <dbReference type="ARBA" id="ARBA00022723"/>
    </source>
</evidence>
<sequence length="440" mass="48208">MASMSSTLTTTTLRHWLVRQHQSFTKDFATGSLNNWVVCVGNEAGDLDTLASSIGFSFFATLSNQSKTNYIPVQQTKSTDFSLRAENIQVLKLANLMDDHQNDLPMPELICSDQIDFTKLTSYGAKYALLDHNRINTSIFGETAEVVAVIDHHQPEAADTLYRSANPRLIQVPTGSCASLVADYFSSELSSTSIPAEVADLLLSAIAIDTGNFKPISEDGKATEADMTAKQWLLCRSRFAPNTTTSSLSDPGTGFKDFYKQLAKIQKDVSSLTTAQLLLRDYKQSDVNGWSLGISSVPTPLEAWVEEKNDADWSKFMDAFKSHAENKKLDVASILTSAFKSKKLTTGAGSPKPGRRLVLLATGTRMEQVSNLLKQEQANLMADQSLQLSVFDIKDPASINAWTTQNHASVYIFIVGNSSASRKQVTPVLLKLMEQLGPKS</sequence>
<dbReference type="PANTHER" id="PTHR12112:SF39">
    <property type="entry name" value="EG:152A3.5 PROTEIN (FBGN0003116_PN PROTEIN)"/>
    <property type="match status" value="1"/>
</dbReference>
<dbReference type="Proteomes" id="UP000054564">
    <property type="component" value="Unassembled WGS sequence"/>
</dbReference>
<dbReference type="GO" id="GO:0046872">
    <property type="term" value="F:metal ion binding"/>
    <property type="evidence" value="ECO:0007669"/>
    <property type="project" value="UniProtKB-KW"/>
</dbReference>
<evidence type="ECO:0000256" key="3">
    <source>
        <dbReference type="ARBA" id="ARBA00022801"/>
    </source>
</evidence>
<proteinExistence type="predicted"/>
<protein>
    <recommendedName>
        <fullName evidence="5">DHHA2 domain-containing protein</fullName>
    </recommendedName>
</protein>
<keyword evidence="2" id="KW-0479">Metal-binding</keyword>
<evidence type="ECO:0000256" key="4">
    <source>
        <dbReference type="ARBA" id="ARBA00023211"/>
    </source>
</evidence>
<dbReference type="AlphaFoldDB" id="A0A0L0UU21"/>
<dbReference type="SUPFAM" id="SSF64182">
    <property type="entry name" value="DHH phosphoesterases"/>
    <property type="match status" value="1"/>
</dbReference>
<keyword evidence="7" id="KW-1185">Reference proteome</keyword>
<dbReference type="Gene3D" id="3.10.310.20">
    <property type="entry name" value="DHHA2 domain"/>
    <property type="match status" value="1"/>
</dbReference>
<name>A0A0L0UU21_9BASI</name>
<dbReference type="EMBL" id="AJIL01000254">
    <property type="protein sequence ID" value="KNE90508.1"/>
    <property type="molecule type" value="Genomic_DNA"/>
</dbReference>
<comment type="caution">
    <text evidence="6">The sequence shown here is derived from an EMBL/GenBank/DDBJ whole genome shotgun (WGS) entry which is preliminary data.</text>
</comment>
<dbReference type="InterPro" id="IPR038222">
    <property type="entry name" value="DHHA2_dom_sf"/>
</dbReference>
<dbReference type="Pfam" id="PF01368">
    <property type="entry name" value="DHH"/>
    <property type="match status" value="1"/>
</dbReference>
<evidence type="ECO:0000313" key="6">
    <source>
        <dbReference type="EMBL" id="KNE90508.1"/>
    </source>
</evidence>
<gene>
    <name evidence="6" type="ORF">PSTG_16071</name>
</gene>
<evidence type="ECO:0000256" key="1">
    <source>
        <dbReference type="ARBA" id="ARBA00001936"/>
    </source>
</evidence>
<keyword evidence="4" id="KW-0464">Manganese</keyword>
<dbReference type="InterPro" id="IPR038763">
    <property type="entry name" value="DHH_sf"/>
</dbReference>
<organism evidence="6 7">
    <name type="scientific">Puccinia striiformis f. sp. tritici PST-78</name>
    <dbReference type="NCBI Taxonomy" id="1165861"/>
    <lineage>
        <taxon>Eukaryota</taxon>
        <taxon>Fungi</taxon>
        <taxon>Dikarya</taxon>
        <taxon>Basidiomycota</taxon>
        <taxon>Pucciniomycotina</taxon>
        <taxon>Pucciniomycetes</taxon>
        <taxon>Pucciniales</taxon>
        <taxon>Pucciniaceae</taxon>
        <taxon>Puccinia</taxon>
    </lineage>
</organism>
<dbReference type="InterPro" id="IPR004097">
    <property type="entry name" value="DHHA2"/>
</dbReference>
<dbReference type="Pfam" id="PF02833">
    <property type="entry name" value="DHHA2"/>
    <property type="match status" value="1"/>
</dbReference>
<feature type="domain" description="DHHA2" evidence="5">
    <location>
        <begin position="259"/>
        <end position="433"/>
    </location>
</feature>
<keyword evidence="3" id="KW-0378">Hydrolase</keyword>
<dbReference type="GO" id="GO:0005737">
    <property type="term" value="C:cytoplasm"/>
    <property type="evidence" value="ECO:0007669"/>
    <property type="project" value="InterPro"/>
</dbReference>